<protein>
    <submittedName>
        <fullName evidence="1">Uncharacterized protein</fullName>
    </submittedName>
</protein>
<dbReference type="EMBL" id="CP035704">
    <property type="protein sequence ID" value="QBB72273.1"/>
    <property type="molecule type" value="Genomic_DNA"/>
</dbReference>
<dbReference type="AlphaFoldDB" id="A0A411HP57"/>
<dbReference type="SUPFAM" id="SSF48452">
    <property type="entry name" value="TPR-like"/>
    <property type="match status" value="1"/>
</dbReference>
<proteinExistence type="predicted"/>
<dbReference type="Proteomes" id="UP000291562">
    <property type="component" value="Chromosome"/>
</dbReference>
<dbReference type="OrthoDB" id="6065067at2"/>
<keyword evidence="2" id="KW-1185">Reference proteome</keyword>
<dbReference type="InterPro" id="IPR011990">
    <property type="entry name" value="TPR-like_helical_dom_sf"/>
</dbReference>
<reference evidence="1 2" key="1">
    <citation type="submission" date="2019-01" db="EMBL/GenBank/DDBJ databases">
        <title>Pseudolysobacter antarctica gen. nov., sp. nov., isolated from Fildes Peninsula, Antarctica.</title>
        <authorList>
            <person name="Wei Z."/>
            <person name="Peng F."/>
        </authorList>
    </citation>
    <scope>NUCLEOTIDE SEQUENCE [LARGE SCALE GENOMIC DNA]</scope>
    <source>
        <strain evidence="1 2">AQ6-296</strain>
    </source>
</reference>
<evidence type="ECO:0000313" key="1">
    <source>
        <dbReference type="EMBL" id="QBB72273.1"/>
    </source>
</evidence>
<dbReference type="KEGG" id="xbc:ELE36_18925"/>
<dbReference type="RefSeq" id="WP_129836084.1">
    <property type="nucleotide sequence ID" value="NZ_CP035704.1"/>
</dbReference>
<gene>
    <name evidence="1" type="ORF">ELE36_18925</name>
</gene>
<evidence type="ECO:0000313" key="2">
    <source>
        <dbReference type="Proteomes" id="UP000291562"/>
    </source>
</evidence>
<organism evidence="1 2">
    <name type="scientific">Pseudolysobacter antarcticus</name>
    <dbReference type="NCBI Taxonomy" id="2511995"/>
    <lineage>
        <taxon>Bacteria</taxon>
        <taxon>Pseudomonadati</taxon>
        <taxon>Pseudomonadota</taxon>
        <taxon>Gammaproteobacteria</taxon>
        <taxon>Lysobacterales</taxon>
        <taxon>Rhodanobacteraceae</taxon>
        <taxon>Pseudolysobacter</taxon>
    </lineage>
</organism>
<dbReference type="Gene3D" id="1.25.40.10">
    <property type="entry name" value="Tetratricopeptide repeat domain"/>
    <property type="match status" value="1"/>
</dbReference>
<accession>A0A411HP57</accession>
<sequence>MIIIDPRTTFVRLAVTLVCIALLWPELDRYRAEWLLADANSRMQQILSGASRGDTRLAADRTLMHAQQAAQLLRGDPRAPLLESFALLLLKRGSDAIIVLDDAIIASGERPELTLNLGRARGISGDTDGANTAFLRTAWVSPAAIGTLPAAMRGPLLEKVQQLEIELRAGRLAQAPPL</sequence>
<name>A0A411HP57_9GAMM</name>